<comment type="function">
    <text evidence="5">Forms part of the ribosomal stalk, playing a central role in the interaction of the ribosome with GTP-bound translation factors.</text>
</comment>
<dbReference type="InterPro" id="IPR043141">
    <property type="entry name" value="Ribosomal_uL10-like_sf"/>
</dbReference>
<dbReference type="NCBIfam" id="NF000955">
    <property type="entry name" value="PRK00099.1-1"/>
    <property type="match status" value="1"/>
</dbReference>
<evidence type="ECO:0000256" key="2">
    <source>
        <dbReference type="ARBA" id="ARBA00022980"/>
    </source>
</evidence>
<dbReference type="Proteomes" id="UP000176493">
    <property type="component" value="Unassembled WGS sequence"/>
</dbReference>
<gene>
    <name evidence="5" type="primary">rplJ</name>
    <name evidence="6" type="ORF">A2W52_03740</name>
</gene>
<keyword evidence="5" id="KW-0694">RNA-binding</keyword>
<dbReference type="HAMAP" id="MF_00362">
    <property type="entry name" value="Ribosomal_uL10"/>
    <property type="match status" value="1"/>
</dbReference>
<sequence length="165" mass="18088">MAITKQKKAEIVEKLRGIFTTSPAVAFVQFHKLTVLNAQALRRKLRDAGVGYFVAKKTLIRKSLEGGKEEGKLPSLQGEVAVAYLENGNDTTAPAREVFGLEKKLEKAVHLIGGIFEGKFIGEKETLALASIPSRQTLLAQFTNLVNSPIQRFVVALDQIAKVKK</sequence>
<evidence type="ECO:0000256" key="5">
    <source>
        <dbReference type="HAMAP-Rule" id="MF_00362"/>
    </source>
</evidence>
<keyword evidence="3 5" id="KW-0687">Ribonucleoprotein</keyword>
<accession>A0A1G2MFQ1</accession>
<dbReference type="GO" id="GO:0006412">
    <property type="term" value="P:translation"/>
    <property type="evidence" value="ECO:0007669"/>
    <property type="project" value="UniProtKB-UniRule"/>
</dbReference>
<dbReference type="InterPro" id="IPR047865">
    <property type="entry name" value="Ribosomal_uL10_bac_type"/>
</dbReference>
<evidence type="ECO:0000313" key="6">
    <source>
        <dbReference type="EMBL" id="OHA22534.1"/>
    </source>
</evidence>
<evidence type="ECO:0000256" key="1">
    <source>
        <dbReference type="ARBA" id="ARBA00008889"/>
    </source>
</evidence>
<dbReference type="AlphaFoldDB" id="A0A1G2MFQ1"/>
<dbReference type="GO" id="GO:1990904">
    <property type="term" value="C:ribonucleoprotein complex"/>
    <property type="evidence" value="ECO:0007669"/>
    <property type="project" value="UniProtKB-KW"/>
</dbReference>
<dbReference type="Gene3D" id="3.30.70.1730">
    <property type="match status" value="1"/>
</dbReference>
<dbReference type="SUPFAM" id="SSF160369">
    <property type="entry name" value="Ribosomal protein L10-like"/>
    <property type="match status" value="1"/>
</dbReference>
<dbReference type="CDD" id="cd05797">
    <property type="entry name" value="Ribosomal_L10"/>
    <property type="match status" value="1"/>
</dbReference>
<comment type="caution">
    <text evidence="6">The sequence shown here is derived from an EMBL/GenBank/DDBJ whole genome shotgun (WGS) entry which is preliminary data.</text>
</comment>
<keyword evidence="5" id="KW-0699">rRNA-binding</keyword>
<proteinExistence type="inferred from homology"/>
<dbReference type="InterPro" id="IPR022973">
    <property type="entry name" value="Ribosomal_uL10_bac"/>
</dbReference>
<dbReference type="GO" id="GO:0070180">
    <property type="term" value="F:large ribosomal subunit rRNA binding"/>
    <property type="evidence" value="ECO:0007669"/>
    <property type="project" value="UniProtKB-UniRule"/>
</dbReference>
<dbReference type="PANTHER" id="PTHR11560">
    <property type="entry name" value="39S RIBOSOMAL PROTEIN L10, MITOCHONDRIAL"/>
    <property type="match status" value="1"/>
</dbReference>
<evidence type="ECO:0000313" key="7">
    <source>
        <dbReference type="Proteomes" id="UP000176493"/>
    </source>
</evidence>
<protein>
    <recommendedName>
        <fullName evidence="4 5">Large ribosomal subunit protein uL10</fullName>
    </recommendedName>
</protein>
<dbReference type="InterPro" id="IPR001790">
    <property type="entry name" value="Ribosomal_uL10"/>
</dbReference>
<keyword evidence="2 5" id="KW-0689">Ribosomal protein</keyword>
<reference evidence="6 7" key="1">
    <citation type="journal article" date="2016" name="Nat. Commun.">
        <title>Thousands of microbial genomes shed light on interconnected biogeochemical processes in an aquifer system.</title>
        <authorList>
            <person name="Anantharaman K."/>
            <person name="Brown C.T."/>
            <person name="Hug L.A."/>
            <person name="Sharon I."/>
            <person name="Castelle C.J."/>
            <person name="Probst A.J."/>
            <person name="Thomas B.C."/>
            <person name="Singh A."/>
            <person name="Wilkins M.J."/>
            <person name="Karaoz U."/>
            <person name="Brodie E.L."/>
            <person name="Williams K.H."/>
            <person name="Hubbard S.S."/>
            <person name="Banfield J.F."/>
        </authorList>
    </citation>
    <scope>NUCLEOTIDE SEQUENCE [LARGE SCALE GENOMIC DNA]</scope>
</reference>
<dbReference type="EMBL" id="MHRJ01000024">
    <property type="protein sequence ID" value="OHA22534.1"/>
    <property type="molecule type" value="Genomic_DNA"/>
</dbReference>
<name>A0A1G2MFQ1_9BACT</name>
<evidence type="ECO:0000256" key="4">
    <source>
        <dbReference type="ARBA" id="ARBA00035202"/>
    </source>
</evidence>
<dbReference type="Gene3D" id="6.10.250.290">
    <property type="match status" value="1"/>
</dbReference>
<comment type="similarity">
    <text evidence="1 5">Belongs to the universal ribosomal protein uL10 family.</text>
</comment>
<dbReference type="GO" id="GO:0005840">
    <property type="term" value="C:ribosome"/>
    <property type="evidence" value="ECO:0007669"/>
    <property type="project" value="UniProtKB-KW"/>
</dbReference>
<comment type="subunit">
    <text evidence="5">Part of the ribosomal stalk of the 50S ribosomal subunit. The N-terminus interacts with L11 and the large rRNA to form the base of the stalk. The C-terminus forms an elongated spine to which L12 dimers bind in a sequential fashion forming a multimeric L10(L12)X complex.</text>
</comment>
<organism evidence="6 7">
    <name type="scientific">Candidatus Taylorbacteria bacterium RIFCSPHIGHO2_02_49_25</name>
    <dbReference type="NCBI Taxonomy" id="1802305"/>
    <lineage>
        <taxon>Bacteria</taxon>
        <taxon>Candidatus Tayloriibacteriota</taxon>
    </lineage>
</organism>
<dbReference type="Pfam" id="PF00466">
    <property type="entry name" value="Ribosomal_L10"/>
    <property type="match status" value="1"/>
</dbReference>
<evidence type="ECO:0000256" key="3">
    <source>
        <dbReference type="ARBA" id="ARBA00023274"/>
    </source>
</evidence>